<sequence length="589" mass="65093">MASFKIGISMAGAISAGAYTAGVLDFLTEALDAWEKAKDNNEAVLRHDVCIEVLAGASAGGMCAAIATVMLQEDFEHIHDTSKRGTSNRFYESWVNLIDIEELLKTDDIKKRRSIVSLLDSAIVSTIAEYALTPKVPRPTPRRYVSPHLTLFLSLTNLGGIPYSLNSAAPGSIEETTFFYGDRIRFETTHTRPTSLVENTVRKLDLTTQGKAGGWDVLQTAAMATGAFPVFLAPRLLDRYVSEYLPPHWLSVTSAATGTPPPVPPNFPKNFSQPFLTLNADGGVTNNDPFNYAHDYLASLDPVPEDGHDQQKPLEADRSVISIAPFPTTGQFKPIPNAEAKFSIFSILSELFSALVSQSRFFGESLSEIMTGTTFSRFVIAPSDDELAKRYLAAGSPQDQPPALQCATLGAFGGFLEREFRAHDYALGRRNCQKFLSTSFVLPEKNAIIAEGLAALDPAARKAVYKRFKRPAPGTYAHTAEMLQWAAIPLPADQQQGGDTWFPIIPLCTDSLREKLPRVKRAAISHNRVQLIVTLILKRSKEVISRLIDLVPSRVFQWFLRFGQPFIRWLARRPLTETLIKQLGDSYQR</sequence>
<dbReference type="GO" id="GO:0016787">
    <property type="term" value="F:hydrolase activity"/>
    <property type="evidence" value="ECO:0007669"/>
    <property type="project" value="UniProtKB-UniRule"/>
</dbReference>
<organism evidence="4">
    <name type="scientific">Edaphobacter paludis</name>
    <dbReference type="NCBI Taxonomy" id="3035702"/>
    <lineage>
        <taxon>Bacteria</taxon>
        <taxon>Pseudomonadati</taxon>
        <taxon>Acidobacteriota</taxon>
        <taxon>Terriglobia</taxon>
        <taxon>Terriglobales</taxon>
        <taxon>Acidobacteriaceae</taxon>
        <taxon>Edaphobacter</taxon>
    </lineage>
</organism>
<dbReference type="InterPro" id="IPR002641">
    <property type="entry name" value="PNPLA_dom"/>
</dbReference>
<evidence type="ECO:0000256" key="2">
    <source>
        <dbReference type="PROSITE-ProRule" id="PRU01161"/>
    </source>
</evidence>
<evidence type="ECO:0000313" key="4">
    <source>
        <dbReference type="EMBL" id="XBH09248.1"/>
    </source>
</evidence>
<protein>
    <submittedName>
        <fullName evidence="4">Patatin-like phospholipase family protein</fullName>
    </submittedName>
</protein>
<dbReference type="Pfam" id="PF01734">
    <property type="entry name" value="Patatin"/>
    <property type="match status" value="1"/>
</dbReference>
<feature type="active site" description="Proton acceptor" evidence="2">
    <location>
        <position position="281"/>
    </location>
</feature>
<dbReference type="RefSeq" id="WP_348266760.1">
    <property type="nucleotide sequence ID" value="NZ_CP121194.1"/>
</dbReference>
<accession>A0AAU7CUV4</accession>
<dbReference type="EMBL" id="CP121195">
    <property type="protein sequence ID" value="XBH12536.1"/>
    <property type="molecule type" value="Genomic_DNA"/>
</dbReference>
<feature type="active site" description="Nucleophile" evidence="2">
    <location>
        <position position="58"/>
    </location>
</feature>
<keyword evidence="2" id="KW-0442">Lipid degradation</keyword>
<reference evidence="4" key="1">
    <citation type="submission" date="2023-03" db="EMBL/GenBank/DDBJ databases">
        <title>Edaphobacter sp.</title>
        <authorList>
            <person name="Huber K.J."/>
            <person name="Papendorf J."/>
            <person name="Pilke C."/>
            <person name="Bunk B."/>
            <person name="Sproeer C."/>
            <person name="Pester M."/>
        </authorList>
    </citation>
    <scope>NUCLEOTIDE SEQUENCE</scope>
    <source>
        <strain evidence="4">DSM 109919</strain>
        <strain evidence="5">DSM 109920</strain>
    </source>
</reference>
<dbReference type="PROSITE" id="PS51635">
    <property type="entry name" value="PNPLA"/>
    <property type="match status" value="1"/>
</dbReference>
<gene>
    <name evidence="4" type="ORF">P4G45_12235</name>
    <name evidence="5" type="ORF">P8936_12650</name>
</gene>
<dbReference type="InterPro" id="IPR016035">
    <property type="entry name" value="Acyl_Trfase/lysoPLipase"/>
</dbReference>
<dbReference type="SUPFAM" id="SSF52151">
    <property type="entry name" value="FabD/lysophospholipase-like"/>
    <property type="match status" value="1"/>
</dbReference>
<dbReference type="GO" id="GO:0016042">
    <property type="term" value="P:lipid catabolic process"/>
    <property type="evidence" value="ECO:0007669"/>
    <property type="project" value="UniProtKB-UniRule"/>
</dbReference>
<dbReference type="KEGG" id="epl:P4G45_12235"/>
<keyword evidence="1 2" id="KW-0443">Lipid metabolism</keyword>
<feature type="short sequence motif" description="DGA/G" evidence="2">
    <location>
        <begin position="281"/>
        <end position="283"/>
    </location>
</feature>
<evidence type="ECO:0000259" key="3">
    <source>
        <dbReference type="PROSITE" id="PS51635"/>
    </source>
</evidence>
<feature type="short sequence motif" description="GXSXG" evidence="2">
    <location>
        <begin position="56"/>
        <end position="60"/>
    </location>
</feature>
<dbReference type="EMBL" id="CP121194">
    <property type="protein sequence ID" value="XBH09248.1"/>
    <property type="molecule type" value="Genomic_DNA"/>
</dbReference>
<proteinExistence type="predicted"/>
<evidence type="ECO:0000256" key="1">
    <source>
        <dbReference type="ARBA" id="ARBA00023098"/>
    </source>
</evidence>
<name>A0AAU7CUV4_9BACT</name>
<keyword evidence="2" id="KW-0378">Hydrolase</keyword>
<comment type="caution">
    <text evidence="2">Lacks conserved residue(s) required for the propagation of feature annotation.</text>
</comment>
<accession>A0AAU7D596</accession>
<evidence type="ECO:0000313" key="5">
    <source>
        <dbReference type="EMBL" id="XBH12536.1"/>
    </source>
</evidence>
<dbReference type="AlphaFoldDB" id="A0AAU7CUV4"/>
<feature type="domain" description="PNPLA" evidence="3">
    <location>
        <begin position="8"/>
        <end position="294"/>
    </location>
</feature>